<keyword evidence="2 5" id="KW-0540">Nuclease</keyword>
<dbReference type="OrthoDB" id="9802795at2"/>
<keyword evidence="4 5" id="KW-0269">Exonuclease</keyword>
<organism evidence="9 10">
    <name type="scientific">Clostridium liquoris</name>
    <dbReference type="NCBI Taxonomy" id="1289519"/>
    <lineage>
        <taxon>Bacteria</taxon>
        <taxon>Bacillati</taxon>
        <taxon>Bacillota</taxon>
        <taxon>Clostridia</taxon>
        <taxon>Eubacteriales</taxon>
        <taxon>Clostridiaceae</taxon>
        <taxon>Clostridium</taxon>
    </lineage>
</organism>
<dbReference type="PANTHER" id="PTHR30008:SF0">
    <property type="entry name" value="EXODEOXYRIBONUCLEASE 7 LARGE SUBUNIT"/>
    <property type="match status" value="1"/>
</dbReference>
<dbReference type="EMBL" id="PVXO01000036">
    <property type="protein sequence ID" value="PRR78800.1"/>
    <property type="molecule type" value="Genomic_DNA"/>
</dbReference>
<dbReference type="InterPro" id="IPR025824">
    <property type="entry name" value="OB-fold_nuc-bd_dom"/>
</dbReference>
<name>A0A2T0B4H6_9CLOT</name>
<dbReference type="GO" id="GO:0008855">
    <property type="term" value="F:exodeoxyribonuclease VII activity"/>
    <property type="evidence" value="ECO:0007669"/>
    <property type="project" value="UniProtKB-UniRule"/>
</dbReference>
<evidence type="ECO:0000313" key="9">
    <source>
        <dbReference type="EMBL" id="PRR78800.1"/>
    </source>
</evidence>
<dbReference type="EC" id="3.1.11.6" evidence="5"/>
<evidence type="ECO:0000256" key="1">
    <source>
        <dbReference type="ARBA" id="ARBA00022490"/>
    </source>
</evidence>
<dbReference type="Pfam" id="PF02601">
    <property type="entry name" value="Exonuc_VII_L"/>
    <property type="match status" value="1"/>
</dbReference>
<comment type="subcellular location">
    <subcellularLocation>
        <location evidence="5 6">Cytoplasm</location>
    </subcellularLocation>
</comment>
<dbReference type="CDD" id="cd04489">
    <property type="entry name" value="ExoVII_LU_OBF"/>
    <property type="match status" value="1"/>
</dbReference>
<comment type="subunit">
    <text evidence="5">Heterooligomer composed of large and small subunits.</text>
</comment>
<comment type="caution">
    <text evidence="9">The sequence shown here is derived from an EMBL/GenBank/DDBJ whole genome shotgun (WGS) entry which is preliminary data.</text>
</comment>
<accession>A0A2T0B4H6</accession>
<sequence>MFIKTLTVSDINNYIKKVMDNDFILNNAGVKGEISNFKLHSSGHIYFSLKDSFSKINCVMFKSYANKLKFIPENGMKVIVKGRVSVYSKEGTYQLYCEEIEPEGLGELYIAFEKLKSKLEKEGLFDISHKKTIPRYAKKVGIITSPTGAAIRDIINVTKRRNKNCELLIYPAAVQGIGASREVINGIKEFNKRNDVDVIIVARGGGSIEELWAFNDEELARTIYNSKIPIITGVGHETDYTIVDFVSDRRAPTPSAAAEIAVFNLDELENKIENFRKSLNYSMIKDLKDKYNRIHVLKRTLDLNNPGKIIVNEYNKIDRLKEMLNYKAKRQIDIRKEKLSSISSLLTANNPLNILNKGYAVIQDENSNVVSEISRLSEYGNVKITLKDGEGKFQIMKSEE</sequence>
<proteinExistence type="inferred from homology"/>
<feature type="domain" description="OB-fold nucleic acid binding" evidence="8">
    <location>
        <begin position="6"/>
        <end position="101"/>
    </location>
</feature>
<protein>
    <recommendedName>
        <fullName evidence="5">Exodeoxyribonuclease 7 large subunit</fullName>
        <ecNumber evidence="5">3.1.11.6</ecNumber>
    </recommendedName>
    <alternativeName>
        <fullName evidence="5">Exodeoxyribonuclease VII large subunit</fullName>
        <shortName evidence="5">Exonuclease VII large subunit</shortName>
    </alternativeName>
</protein>
<dbReference type="GO" id="GO:0003676">
    <property type="term" value="F:nucleic acid binding"/>
    <property type="evidence" value="ECO:0007669"/>
    <property type="project" value="InterPro"/>
</dbReference>
<dbReference type="HAMAP" id="MF_00378">
    <property type="entry name" value="Exonuc_7_L"/>
    <property type="match status" value="1"/>
</dbReference>
<gene>
    <name evidence="5 9" type="primary">xseA</name>
    <name evidence="9" type="ORF">CLLI_13820</name>
</gene>
<comment type="function">
    <text evidence="5">Bidirectionally degrades single-stranded DNA into large acid-insoluble oligonucleotides, which are then degraded further into small acid-soluble oligonucleotides.</text>
</comment>
<keyword evidence="3 5" id="KW-0378">Hydrolase</keyword>
<evidence type="ECO:0000259" key="8">
    <source>
        <dbReference type="Pfam" id="PF13742"/>
    </source>
</evidence>
<dbReference type="Pfam" id="PF13742">
    <property type="entry name" value="tRNA_anti_2"/>
    <property type="match status" value="1"/>
</dbReference>
<dbReference type="GO" id="GO:0006308">
    <property type="term" value="P:DNA catabolic process"/>
    <property type="evidence" value="ECO:0007669"/>
    <property type="project" value="UniProtKB-UniRule"/>
</dbReference>
<dbReference type="GO" id="GO:0005737">
    <property type="term" value="C:cytoplasm"/>
    <property type="evidence" value="ECO:0007669"/>
    <property type="project" value="UniProtKB-SubCell"/>
</dbReference>
<evidence type="ECO:0000256" key="6">
    <source>
        <dbReference type="RuleBase" id="RU004355"/>
    </source>
</evidence>
<evidence type="ECO:0000313" key="10">
    <source>
        <dbReference type="Proteomes" id="UP000239706"/>
    </source>
</evidence>
<feature type="domain" description="Exonuclease VII large subunit C-terminal" evidence="7">
    <location>
        <begin position="124"/>
        <end position="342"/>
    </location>
</feature>
<keyword evidence="10" id="KW-1185">Reference proteome</keyword>
<dbReference type="NCBIfam" id="TIGR00237">
    <property type="entry name" value="xseA"/>
    <property type="match status" value="1"/>
</dbReference>
<dbReference type="InterPro" id="IPR003753">
    <property type="entry name" value="Exonuc_VII_L"/>
</dbReference>
<dbReference type="GO" id="GO:0009318">
    <property type="term" value="C:exodeoxyribonuclease VII complex"/>
    <property type="evidence" value="ECO:0007669"/>
    <property type="project" value="UniProtKB-UniRule"/>
</dbReference>
<evidence type="ECO:0000256" key="5">
    <source>
        <dbReference type="HAMAP-Rule" id="MF_00378"/>
    </source>
</evidence>
<dbReference type="InterPro" id="IPR020579">
    <property type="entry name" value="Exonuc_VII_lsu_C"/>
</dbReference>
<dbReference type="RefSeq" id="WP_106063498.1">
    <property type="nucleotide sequence ID" value="NZ_PVXO01000036.1"/>
</dbReference>
<comment type="catalytic activity">
    <reaction evidence="5 6">
        <text>Exonucleolytic cleavage in either 5'- to 3'- or 3'- to 5'-direction to yield nucleoside 5'-phosphates.</text>
        <dbReference type="EC" id="3.1.11.6"/>
    </reaction>
</comment>
<dbReference type="PANTHER" id="PTHR30008">
    <property type="entry name" value="EXODEOXYRIBONUCLEASE 7 LARGE SUBUNIT"/>
    <property type="match status" value="1"/>
</dbReference>
<evidence type="ECO:0000256" key="3">
    <source>
        <dbReference type="ARBA" id="ARBA00022801"/>
    </source>
</evidence>
<reference evidence="9 10" key="1">
    <citation type="submission" date="2018-03" db="EMBL/GenBank/DDBJ databases">
        <title>Genome sequence of Clostridium liquoris DSM 100320.</title>
        <authorList>
            <person name="Poehlein A."/>
            <person name="Daniel R."/>
        </authorList>
    </citation>
    <scope>NUCLEOTIDE SEQUENCE [LARGE SCALE GENOMIC DNA]</scope>
    <source>
        <strain evidence="9 10">DSM 100320</strain>
    </source>
</reference>
<evidence type="ECO:0000256" key="4">
    <source>
        <dbReference type="ARBA" id="ARBA00022839"/>
    </source>
</evidence>
<dbReference type="Proteomes" id="UP000239706">
    <property type="component" value="Unassembled WGS sequence"/>
</dbReference>
<comment type="similarity">
    <text evidence="5 6">Belongs to the XseA family.</text>
</comment>
<keyword evidence="1 5" id="KW-0963">Cytoplasm</keyword>
<dbReference type="AlphaFoldDB" id="A0A2T0B4H6"/>
<evidence type="ECO:0000259" key="7">
    <source>
        <dbReference type="Pfam" id="PF02601"/>
    </source>
</evidence>
<evidence type="ECO:0000256" key="2">
    <source>
        <dbReference type="ARBA" id="ARBA00022722"/>
    </source>
</evidence>